<feature type="compositionally biased region" description="Low complexity" evidence="1">
    <location>
        <begin position="94"/>
        <end position="103"/>
    </location>
</feature>
<feature type="region of interest" description="Disordered" evidence="1">
    <location>
        <begin position="84"/>
        <end position="122"/>
    </location>
</feature>
<comment type="caution">
    <text evidence="2">The sequence shown here is derived from an EMBL/GenBank/DDBJ whole genome shotgun (WGS) entry which is preliminary data.</text>
</comment>
<gene>
    <name evidence="2" type="ORF">ACFSJD_21450</name>
</gene>
<evidence type="ECO:0000256" key="1">
    <source>
        <dbReference type="SAM" id="MobiDB-lite"/>
    </source>
</evidence>
<name>A0ABW4EYU9_9PSEU</name>
<keyword evidence="3" id="KW-1185">Reference proteome</keyword>
<sequence>MDHLDLVVGMRLHFLIFAGMKGVPFLPGALCRQGLRLRLRHGSSRAGGVARNHARPLLADIDRLWDERPVRMGVLQEQVAALTARQRRHGSGSGSCWTSSTRNRWSRRSGRAGGPDATAAGA</sequence>
<dbReference type="EMBL" id="JBHUCO010000023">
    <property type="protein sequence ID" value="MFD1520076.1"/>
    <property type="molecule type" value="Genomic_DNA"/>
</dbReference>
<accession>A0ABW4EYU9</accession>
<organism evidence="2 3">
    <name type="scientific">Pseudonocardia yunnanensis</name>
    <dbReference type="NCBI Taxonomy" id="58107"/>
    <lineage>
        <taxon>Bacteria</taxon>
        <taxon>Bacillati</taxon>
        <taxon>Actinomycetota</taxon>
        <taxon>Actinomycetes</taxon>
        <taxon>Pseudonocardiales</taxon>
        <taxon>Pseudonocardiaceae</taxon>
        <taxon>Pseudonocardia</taxon>
    </lineage>
</organism>
<protein>
    <recommendedName>
        <fullName evidence="4">Polysaccharide pyruvyl transferase domain-containing protein</fullName>
    </recommendedName>
</protein>
<evidence type="ECO:0000313" key="2">
    <source>
        <dbReference type="EMBL" id="MFD1520076.1"/>
    </source>
</evidence>
<evidence type="ECO:0000313" key="3">
    <source>
        <dbReference type="Proteomes" id="UP001597114"/>
    </source>
</evidence>
<evidence type="ECO:0008006" key="4">
    <source>
        <dbReference type="Google" id="ProtNLM"/>
    </source>
</evidence>
<reference evidence="3" key="1">
    <citation type="journal article" date="2019" name="Int. J. Syst. Evol. Microbiol.">
        <title>The Global Catalogue of Microorganisms (GCM) 10K type strain sequencing project: providing services to taxonomists for standard genome sequencing and annotation.</title>
        <authorList>
            <consortium name="The Broad Institute Genomics Platform"/>
            <consortium name="The Broad Institute Genome Sequencing Center for Infectious Disease"/>
            <person name="Wu L."/>
            <person name="Ma J."/>
        </authorList>
    </citation>
    <scope>NUCLEOTIDE SEQUENCE [LARGE SCALE GENOMIC DNA]</scope>
    <source>
        <strain evidence="3">CCM 7043</strain>
    </source>
</reference>
<proteinExistence type="predicted"/>
<dbReference type="RefSeq" id="WP_344722538.1">
    <property type="nucleotide sequence ID" value="NZ_BAAAUS010000013.1"/>
</dbReference>
<dbReference type="Proteomes" id="UP001597114">
    <property type="component" value="Unassembled WGS sequence"/>
</dbReference>